<comment type="caution">
    <text evidence="3">The sequence shown here is derived from an EMBL/GenBank/DDBJ whole genome shotgun (WGS) entry which is preliminary data.</text>
</comment>
<organism evidence="3 4">
    <name type="scientific">Amycolatopsis coloradensis</name>
    <dbReference type="NCBI Taxonomy" id="76021"/>
    <lineage>
        <taxon>Bacteria</taxon>
        <taxon>Bacillati</taxon>
        <taxon>Actinomycetota</taxon>
        <taxon>Actinomycetes</taxon>
        <taxon>Pseudonocardiales</taxon>
        <taxon>Pseudonocardiaceae</taxon>
        <taxon>Amycolatopsis</taxon>
    </lineage>
</organism>
<feature type="transmembrane region" description="Helical" evidence="2">
    <location>
        <begin position="36"/>
        <end position="58"/>
    </location>
</feature>
<evidence type="ECO:0000313" key="3">
    <source>
        <dbReference type="EMBL" id="OLZ45046.1"/>
    </source>
</evidence>
<dbReference type="Proteomes" id="UP000187486">
    <property type="component" value="Unassembled WGS sequence"/>
</dbReference>
<keyword evidence="4" id="KW-1185">Reference proteome</keyword>
<evidence type="ECO:0000313" key="4">
    <source>
        <dbReference type="Proteomes" id="UP000187486"/>
    </source>
</evidence>
<keyword evidence="2" id="KW-1133">Transmembrane helix</keyword>
<dbReference type="AlphaFoldDB" id="A0A1R0KHA2"/>
<reference evidence="3 4" key="1">
    <citation type="submission" date="2016-01" db="EMBL/GenBank/DDBJ databases">
        <title>Amycolatopsis coloradensis genome sequencing and assembly.</title>
        <authorList>
            <person name="Mayilraj S."/>
        </authorList>
    </citation>
    <scope>NUCLEOTIDE SEQUENCE [LARGE SCALE GENOMIC DNA]</scope>
    <source>
        <strain evidence="3 4">DSM 44225</strain>
    </source>
</reference>
<proteinExistence type="predicted"/>
<keyword evidence="2" id="KW-0812">Transmembrane</keyword>
<dbReference type="EMBL" id="MQUQ01000021">
    <property type="protein sequence ID" value="OLZ45046.1"/>
    <property type="molecule type" value="Genomic_DNA"/>
</dbReference>
<feature type="compositionally biased region" description="Polar residues" evidence="1">
    <location>
        <begin position="8"/>
        <end position="24"/>
    </location>
</feature>
<evidence type="ECO:0000256" key="2">
    <source>
        <dbReference type="SAM" id="Phobius"/>
    </source>
</evidence>
<accession>A0A1R0KHA2</accession>
<keyword evidence="2" id="KW-0472">Membrane</keyword>
<gene>
    <name evidence="3" type="ORF">BS329_35445</name>
</gene>
<name>A0A1R0KHA2_9PSEU</name>
<protein>
    <submittedName>
        <fullName evidence="3">Uncharacterized protein</fullName>
    </submittedName>
</protein>
<sequence length="62" mass="6145">MQIMTAMVEQQSPGGDHALQNTDGADNRGDGDPGNVALNTGGLVIPLSVGGALVLVAADQVS</sequence>
<feature type="region of interest" description="Disordered" evidence="1">
    <location>
        <begin position="1"/>
        <end position="37"/>
    </location>
</feature>
<evidence type="ECO:0000256" key="1">
    <source>
        <dbReference type="SAM" id="MobiDB-lite"/>
    </source>
</evidence>